<dbReference type="Gene3D" id="3.30.70.1120">
    <property type="entry name" value="TT1725-like"/>
    <property type="match status" value="1"/>
</dbReference>
<dbReference type="PANTHER" id="PTHR36441:SF1">
    <property type="entry name" value="DUF503 DOMAIN-CONTAINING PROTEIN"/>
    <property type="match status" value="1"/>
</dbReference>
<name>A0A845QU41_9CLOT</name>
<evidence type="ECO:0000313" key="1">
    <source>
        <dbReference type="EMBL" id="NBI05329.1"/>
    </source>
</evidence>
<dbReference type="Pfam" id="PF04456">
    <property type="entry name" value="DUF503"/>
    <property type="match status" value="1"/>
</dbReference>
<dbReference type="Proteomes" id="UP000467132">
    <property type="component" value="Unassembled WGS sequence"/>
</dbReference>
<keyword evidence="2" id="KW-1185">Reference proteome</keyword>
<proteinExistence type="predicted"/>
<comment type="caution">
    <text evidence="1">The sequence shown here is derived from an EMBL/GenBank/DDBJ whole genome shotgun (WGS) entry which is preliminary data.</text>
</comment>
<dbReference type="AlphaFoldDB" id="A0A845QU41"/>
<accession>A0A845QU41</accession>
<reference evidence="1 2" key="1">
    <citation type="submission" date="2018-08" db="EMBL/GenBank/DDBJ databases">
        <title>Murine metabolic-syndrome-specific gut microbial biobank.</title>
        <authorList>
            <person name="Liu C."/>
        </authorList>
    </citation>
    <scope>NUCLEOTIDE SEQUENCE [LARGE SCALE GENOMIC DNA]</scope>
    <source>
        <strain evidence="1 2">583</strain>
    </source>
</reference>
<gene>
    <name evidence="1" type="ORF">D3Z33_00480</name>
</gene>
<protein>
    <submittedName>
        <fullName evidence="1">DUF503 domain-containing protein</fullName>
    </submittedName>
</protein>
<organism evidence="1 2">
    <name type="scientific">Senegalia massiliensis</name>
    <dbReference type="NCBI Taxonomy" id="1720316"/>
    <lineage>
        <taxon>Bacteria</taxon>
        <taxon>Bacillati</taxon>
        <taxon>Bacillota</taxon>
        <taxon>Clostridia</taxon>
        <taxon>Eubacteriales</taxon>
        <taxon>Clostridiaceae</taxon>
        <taxon>Senegalia</taxon>
    </lineage>
</organism>
<dbReference type="InterPro" id="IPR036746">
    <property type="entry name" value="TT1725-like_sf"/>
</dbReference>
<dbReference type="InterPro" id="IPR007546">
    <property type="entry name" value="DUF503"/>
</dbReference>
<dbReference type="RefSeq" id="WP_160195842.1">
    <property type="nucleotide sequence ID" value="NZ_QXXA01000001.1"/>
</dbReference>
<dbReference type="PANTHER" id="PTHR36441">
    <property type="entry name" value="HYPOTHETICAL CYTOSOLIC PROTEIN"/>
    <property type="match status" value="1"/>
</dbReference>
<dbReference type="OrthoDB" id="9809023at2"/>
<dbReference type="EMBL" id="QXXA01000001">
    <property type="protein sequence ID" value="NBI05329.1"/>
    <property type="molecule type" value="Genomic_DNA"/>
</dbReference>
<dbReference type="SUPFAM" id="SSF103007">
    <property type="entry name" value="Hypothetical protein TT1725"/>
    <property type="match status" value="1"/>
</dbReference>
<sequence length="93" mass="10548">MIIGVCSVDLLIYSTNSLKEKRHVIKSIIGRIKSRFNVSISEVDNNDKWQVSTIGFSIVTNDVSHANSTISNVLNFIERDSRIEITNHFIEIL</sequence>
<evidence type="ECO:0000313" key="2">
    <source>
        <dbReference type="Proteomes" id="UP000467132"/>
    </source>
</evidence>